<dbReference type="Proteomes" id="UP000014480">
    <property type="component" value="Unassembled WGS sequence"/>
</dbReference>
<gene>
    <name evidence="1" type="ORF">Cob_v000741</name>
</gene>
<reference evidence="2" key="2">
    <citation type="journal article" date="2019" name="Mol. Plant Microbe Interact.">
        <title>Genome sequence resources for four phytopathogenic fungi from the Colletotrichum orbiculare species complex.</title>
        <authorList>
            <person name="Gan P."/>
            <person name="Tsushima A."/>
            <person name="Narusaka M."/>
            <person name="Narusaka Y."/>
            <person name="Takano Y."/>
            <person name="Kubo Y."/>
            <person name="Shirasu K."/>
        </authorList>
    </citation>
    <scope>GENOME REANNOTATION</scope>
    <source>
        <strain evidence="2">104-T / ATCC 96160 / CBS 514.97 / LARS 414 / MAFF 240422</strain>
    </source>
</reference>
<comment type="caution">
    <text evidence="1">The sequence shown here is derived from an EMBL/GenBank/DDBJ whole genome shotgun (WGS) entry which is preliminary data.</text>
</comment>
<dbReference type="AlphaFoldDB" id="A0A484G7B2"/>
<sequence length="69" mass="7828">MLVTEAAKTHRRWSFFFGATLRETRHPLSTWGYCIGCLTLVGNPVQKYHPLAHDGHTMPLSRAGQHVCH</sequence>
<protein>
    <submittedName>
        <fullName evidence="1">Uncharacterized protein</fullName>
    </submittedName>
</protein>
<reference evidence="2" key="1">
    <citation type="journal article" date="2013" name="New Phytol.">
        <title>Comparative genomic and transcriptomic analyses reveal the hemibiotrophic stage shift of Colletotrichum fungi.</title>
        <authorList>
            <person name="Gan P."/>
            <person name="Ikeda K."/>
            <person name="Irieda H."/>
            <person name="Narusaka M."/>
            <person name="O'Connell R.J."/>
            <person name="Narusaka Y."/>
            <person name="Takano Y."/>
            <person name="Kubo Y."/>
            <person name="Shirasu K."/>
        </authorList>
    </citation>
    <scope>NUCLEOTIDE SEQUENCE [LARGE SCALE GENOMIC DNA]</scope>
    <source>
        <strain evidence="2">104-T / ATCC 96160 / CBS 514.97 / LARS 414 / MAFF 240422</strain>
    </source>
</reference>
<dbReference type="EMBL" id="AMCV02000001">
    <property type="protein sequence ID" value="TDZ26162.1"/>
    <property type="molecule type" value="Genomic_DNA"/>
</dbReference>
<keyword evidence="2" id="KW-1185">Reference proteome</keyword>
<evidence type="ECO:0000313" key="1">
    <source>
        <dbReference type="EMBL" id="TDZ26162.1"/>
    </source>
</evidence>
<name>A0A484G7B2_COLOR</name>
<organism evidence="1 2">
    <name type="scientific">Colletotrichum orbiculare (strain 104-T / ATCC 96160 / CBS 514.97 / LARS 414 / MAFF 240422)</name>
    <name type="common">Cucumber anthracnose fungus</name>
    <name type="synonym">Colletotrichum lagenarium</name>
    <dbReference type="NCBI Taxonomy" id="1213857"/>
    <lineage>
        <taxon>Eukaryota</taxon>
        <taxon>Fungi</taxon>
        <taxon>Dikarya</taxon>
        <taxon>Ascomycota</taxon>
        <taxon>Pezizomycotina</taxon>
        <taxon>Sordariomycetes</taxon>
        <taxon>Hypocreomycetidae</taxon>
        <taxon>Glomerellales</taxon>
        <taxon>Glomerellaceae</taxon>
        <taxon>Colletotrichum</taxon>
        <taxon>Colletotrichum orbiculare species complex</taxon>
    </lineage>
</organism>
<proteinExistence type="predicted"/>
<accession>A0A484G7B2</accession>
<evidence type="ECO:0000313" key="2">
    <source>
        <dbReference type="Proteomes" id="UP000014480"/>
    </source>
</evidence>